<dbReference type="EMBL" id="MU394320">
    <property type="protein sequence ID" value="KAI6085999.1"/>
    <property type="molecule type" value="Genomic_DNA"/>
</dbReference>
<comment type="caution">
    <text evidence="1">The sequence shown here is derived from an EMBL/GenBank/DDBJ whole genome shotgun (WGS) entry which is preliminary data.</text>
</comment>
<sequence>MILLSETSEASTSTYSPLLSEAEPIRNDNEKDNIRLCKSVGTLMELGDQLSQGTHATTYSLIWRRTGEIVDGFNARVYGGEGTSDKLKRYRSRNLKRWLGMNSAVIKSKWGDSSVVVYFVNQDARQKWSVESGSILRHSLSEKSKLGQETIEAEPKSDHKKEVSRLRQAEKRREKRRIARMRNTSVLDSPADETHQENGTKDDGVLSTILVLASKLGNKADEWDKLSPELSTELKSQIEEYPKLHEIEFTSLESIRASLKCKEHELIYLKRLEKRLFSLIIRRHDELKQDIQVHRPMSTKGQHQAKTNAMWKELNRLPGAMSIISGIIYHVSYVVTNLKQHLHSLEQQWGTCQEQRNLTERKSLLESIARSMRQAASAVIPGSAIRVQLTRRCEEIEKEIHDIEEDYSKLAEKNAKSFEIAVSDMLTIEVKALTL</sequence>
<accession>A0ACC0CZW0</accession>
<name>A0ACC0CZW0_9PEZI</name>
<evidence type="ECO:0000313" key="2">
    <source>
        <dbReference type="Proteomes" id="UP001497680"/>
    </source>
</evidence>
<reference evidence="1 2" key="1">
    <citation type="journal article" date="2022" name="New Phytol.">
        <title>Ecological generalism drives hyperdiversity of secondary metabolite gene clusters in xylarialean endophytes.</title>
        <authorList>
            <person name="Franco M.E.E."/>
            <person name="Wisecaver J.H."/>
            <person name="Arnold A.E."/>
            <person name="Ju Y.M."/>
            <person name="Slot J.C."/>
            <person name="Ahrendt S."/>
            <person name="Moore L.P."/>
            <person name="Eastman K.E."/>
            <person name="Scott K."/>
            <person name="Konkel Z."/>
            <person name="Mondo S.J."/>
            <person name="Kuo A."/>
            <person name="Hayes R.D."/>
            <person name="Haridas S."/>
            <person name="Andreopoulos B."/>
            <person name="Riley R."/>
            <person name="LaButti K."/>
            <person name="Pangilinan J."/>
            <person name="Lipzen A."/>
            <person name="Amirebrahimi M."/>
            <person name="Yan J."/>
            <person name="Adam C."/>
            <person name="Keymanesh K."/>
            <person name="Ng V."/>
            <person name="Louie K."/>
            <person name="Northen T."/>
            <person name="Drula E."/>
            <person name="Henrissat B."/>
            <person name="Hsieh H.M."/>
            <person name="Youens-Clark K."/>
            <person name="Lutzoni F."/>
            <person name="Miadlikowska J."/>
            <person name="Eastwood D.C."/>
            <person name="Hamelin R.C."/>
            <person name="Grigoriev I.V."/>
            <person name="U'Ren J.M."/>
        </authorList>
    </citation>
    <scope>NUCLEOTIDE SEQUENCE [LARGE SCALE GENOMIC DNA]</scope>
    <source>
        <strain evidence="1 2">ER1909</strain>
    </source>
</reference>
<evidence type="ECO:0000313" key="1">
    <source>
        <dbReference type="EMBL" id="KAI6085999.1"/>
    </source>
</evidence>
<protein>
    <submittedName>
        <fullName evidence="1">Uncharacterized protein</fullName>
    </submittedName>
</protein>
<keyword evidence="2" id="KW-1185">Reference proteome</keyword>
<organism evidence="1 2">
    <name type="scientific">Hypoxylon rubiginosum</name>
    <dbReference type="NCBI Taxonomy" id="110542"/>
    <lineage>
        <taxon>Eukaryota</taxon>
        <taxon>Fungi</taxon>
        <taxon>Dikarya</taxon>
        <taxon>Ascomycota</taxon>
        <taxon>Pezizomycotina</taxon>
        <taxon>Sordariomycetes</taxon>
        <taxon>Xylariomycetidae</taxon>
        <taxon>Xylariales</taxon>
        <taxon>Hypoxylaceae</taxon>
        <taxon>Hypoxylon</taxon>
    </lineage>
</organism>
<proteinExistence type="predicted"/>
<gene>
    <name evidence="1" type="ORF">F4821DRAFT_239590</name>
</gene>
<dbReference type="Proteomes" id="UP001497680">
    <property type="component" value="Unassembled WGS sequence"/>
</dbReference>